<dbReference type="InterPro" id="IPR024751">
    <property type="entry name" value="VESA1"/>
</dbReference>
<feature type="compositionally biased region" description="Low complexity" evidence="1">
    <location>
        <begin position="309"/>
        <end position="322"/>
    </location>
</feature>
<accession>A0AAV4LM26</accession>
<feature type="transmembrane region" description="Helical" evidence="2">
    <location>
        <begin position="123"/>
        <end position="141"/>
    </location>
</feature>
<feature type="region of interest" description="Disordered" evidence="1">
    <location>
        <begin position="293"/>
        <end position="322"/>
    </location>
</feature>
<keyword evidence="2" id="KW-0812">Transmembrane</keyword>
<evidence type="ECO:0000313" key="4">
    <source>
        <dbReference type="Proteomes" id="UP001497744"/>
    </source>
</evidence>
<protein>
    <submittedName>
        <fullName evidence="3">Variant erythrocyte surface antigen-1 family protein</fullName>
    </submittedName>
</protein>
<name>A0AAV4LM26_BABCB</name>
<comment type="caution">
    <text evidence="3">The sequence shown here is derived from an EMBL/GenBank/DDBJ whole genome shotgun (WGS) entry which is preliminary data.</text>
</comment>
<proteinExistence type="predicted"/>
<dbReference type="Pfam" id="PF12785">
    <property type="entry name" value="VESA1_N"/>
    <property type="match status" value="1"/>
</dbReference>
<keyword evidence="2" id="KW-1133">Transmembrane helix</keyword>
<gene>
    <name evidence="3" type="ORF">BcabD6B2_06420</name>
</gene>
<dbReference type="EMBL" id="BPLF01000001">
    <property type="protein sequence ID" value="GIX61207.1"/>
    <property type="molecule type" value="Genomic_DNA"/>
</dbReference>
<evidence type="ECO:0000313" key="3">
    <source>
        <dbReference type="EMBL" id="GIX61207.1"/>
    </source>
</evidence>
<reference evidence="3 4" key="1">
    <citation type="submission" date="2021-06" db="EMBL/GenBank/DDBJ databases">
        <title>Genome sequence of Babesia caballi.</title>
        <authorList>
            <person name="Yamagishi J."/>
            <person name="Kidaka T."/>
            <person name="Ochi A."/>
        </authorList>
    </citation>
    <scope>NUCLEOTIDE SEQUENCE [LARGE SCALE GENOMIC DNA]</scope>
    <source>
        <strain evidence="3">USDA-D6B2</strain>
    </source>
</reference>
<keyword evidence="2" id="KW-0472">Membrane</keyword>
<organism evidence="3 4">
    <name type="scientific">Babesia caballi</name>
    <dbReference type="NCBI Taxonomy" id="5871"/>
    <lineage>
        <taxon>Eukaryota</taxon>
        <taxon>Sar</taxon>
        <taxon>Alveolata</taxon>
        <taxon>Apicomplexa</taxon>
        <taxon>Aconoidasida</taxon>
        <taxon>Piroplasmida</taxon>
        <taxon>Babesiidae</taxon>
        <taxon>Babesia</taxon>
    </lineage>
</organism>
<feature type="transmembrane region" description="Helical" evidence="2">
    <location>
        <begin position="1419"/>
        <end position="1444"/>
    </location>
</feature>
<dbReference type="GeneID" id="94192690"/>
<dbReference type="Proteomes" id="UP001497744">
    <property type="component" value="Unassembled WGS sequence"/>
</dbReference>
<dbReference type="PROSITE" id="PS51257">
    <property type="entry name" value="PROKAR_LIPOPROTEIN"/>
    <property type="match status" value="1"/>
</dbReference>
<evidence type="ECO:0000256" key="1">
    <source>
        <dbReference type="SAM" id="MobiDB-lite"/>
    </source>
</evidence>
<dbReference type="RefSeq" id="XP_067713278.1">
    <property type="nucleotide sequence ID" value="XM_067857177.1"/>
</dbReference>
<sequence length="1483" mass="162069">MSEKKSLTQPPKDLKEAIDWLALVGGGYGGSGCGWGKYAELENAMQALPDFTDSTTKAFSKSYHPSGFISKLANNLGRGFLGYDGQNSSKFNGEGIVDSNGNYKSAYHDCNWEQDYEAKYAKIFLVLSCLVYYFITFLYWMCNKNSWKHMKIESRGSNPLFYLMLNMSYSQPELNEKKTGAHIADRLTVMPDGFSELEEAYESGAKTSYDAFLTSLNQKASENAINCPLTNCKIFSYAYLQSRQNGKDITAAIDAVKGTLVTLSKSSDTSSTNEVSALKDKIGTLLEKIKTFNLNPGSTEPGSDGLQKAGSSGNGSVSSSQSSSAGPAVGGLVGVGALGAGAAYFLNIGGAKTLEAIDWTLRVTGKNGRNSGSHEAIKALSTQAKQLLREVKGVDIELGVDVKNVIDALNGNGDLITKLAEGLQQFIGYDKSGGTVTIDKIIVGKTTGGGILPANVAKYQVSNSVLNFVIRFLEGLCEIKVDGDTYKSSVNAVIGRLRKCVGTGKVPKGFKDLVQKIGDKVRDSFDSKINHTGGRTKTSSVFEALHKLVNSNMNVTEGTQNVNNEISRLENYIGEVSTKLEGDNSSHFATYCDKLKILFGNSELENKAHKDGEALTYSALKTNIDDVNKATTNLNGDINNLKTDNKFKDYANAAVFIAVRDAATAFIAEIKEPGKYTSYYNGAQNRGVNVQCAKNFLGCLPLYYQALTYIYWGCHGNGGGWRNLTLANGALKSYFDSQGLLPIFVDRSKTGAHIADSALKGFTELQQGMTAASSSPFTYSTFTKELQENVGRNSNDLPSNYLSALFYGASCYFRCQQMTTAKSAGGTPKTIREMLYFLAALQFSPKYDEFDSYVTEYFKAVTGNQSGGKDDSELKLQVAVSGSSKTGETLSAADVKSYLASTFHLPPAFIGLIQEPSTSGEPWLHSLFSNSKFNLSIPSSGAGIFNALSNYTYALQFQLSFLYIQCRDTYTVGCGWNHCTYGQGINKSLTDEVVQSHICPTGCTTGGHSSGDHPKPDECQHNGCGSGSKASPLQAFLTDKLRGFSRCHPSDPSSHLATCAGPMCHVPMGFNPNDFLDSTASKGAHISLALGSFCGGFNTPLRQLCEKLGCLTKRTPRLLGDLFGFLWHLNGQLFKDAQILYGFKTAVKQKPPSVEDFITRFKTVMRSNNSRSPPEKIGIVKSFESMGQKIPFLYQLFMLDESNSLPDALFDLTYHCHKWESGSSRNSTRLVHKDHIGKSCSNPNDLWSLSYPVGDRDNSDCKSGTCGPYLYPLTHSDGATYAPTHASTYLSWVLYLSDDLQSWFQDLLGEFKNISCDICSPKCSCNKGRHGSSNCSCSSVVDCADVLPLLYRHGFRFLSAFRLKGMKWENSNSSRTYKQTSETKRTCSAFAKQLKSVISGNPLKELLGSIDEFLYMFRFYFLTNLSGFWTIYICLILYTFFFLLDTLHLRSHLKLTSSHVVPPLTLLTSGNPLPITKLTYIGQ</sequence>
<keyword evidence="4" id="KW-1185">Reference proteome</keyword>
<evidence type="ECO:0000256" key="2">
    <source>
        <dbReference type="SAM" id="Phobius"/>
    </source>
</evidence>